<dbReference type="AlphaFoldDB" id="A0A660SM37"/>
<name>A0A660SM37_UNCT6</name>
<organism evidence="1 2">
    <name type="scientific">candidate division TA06 bacterium</name>
    <dbReference type="NCBI Taxonomy" id="2250710"/>
    <lineage>
        <taxon>Bacteria</taxon>
        <taxon>Bacteria division TA06</taxon>
    </lineage>
</organism>
<sequence>KFEENFPSLQFNHCIVVMKIDTNYIFLDPTRESTPFECLPSFDQDKICMVFFDDGYKFLRTPLFPLEKNLEKRGINIVINDDYSIDVHKEGMNFGERAIRYDYNQLGYRIYCCR</sequence>
<gene>
    <name evidence="1" type="ORF">DRP43_02020</name>
</gene>
<reference evidence="1 2" key="1">
    <citation type="submission" date="2018-06" db="EMBL/GenBank/DDBJ databases">
        <title>Extensive metabolic versatility and redundancy in microbially diverse, dynamic hydrothermal sediments.</title>
        <authorList>
            <person name="Dombrowski N."/>
            <person name="Teske A."/>
            <person name="Baker B.J."/>
        </authorList>
    </citation>
    <scope>NUCLEOTIDE SEQUENCE [LARGE SCALE GENOMIC DNA]</scope>
    <source>
        <strain evidence="1">B10_G13</strain>
    </source>
</reference>
<protein>
    <submittedName>
        <fullName evidence="1">Uncharacterized protein</fullName>
    </submittedName>
</protein>
<evidence type="ECO:0000313" key="1">
    <source>
        <dbReference type="EMBL" id="RKX71905.1"/>
    </source>
</evidence>
<accession>A0A660SM37</accession>
<proteinExistence type="predicted"/>
<dbReference type="EMBL" id="QNBD01000069">
    <property type="protein sequence ID" value="RKX71905.1"/>
    <property type="molecule type" value="Genomic_DNA"/>
</dbReference>
<evidence type="ECO:0000313" key="2">
    <source>
        <dbReference type="Proteomes" id="UP000271125"/>
    </source>
</evidence>
<feature type="non-terminal residue" evidence="1">
    <location>
        <position position="1"/>
    </location>
</feature>
<dbReference type="Proteomes" id="UP000271125">
    <property type="component" value="Unassembled WGS sequence"/>
</dbReference>
<comment type="caution">
    <text evidence="1">The sequence shown here is derived from an EMBL/GenBank/DDBJ whole genome shotgun (WGS) entry which is preliminary data.</text>
</comment>